<dbReference type="EMBL" id="CP013068">
    <property type="protein sequence ID" value="ALV26283.1"/>
    <property type="molecule type" value="Genomic_DNA"/>
</dbReference>
<evidence type="ECO:0000313" key="3">
    <source>
        <dbReference type="Proteomes" id="UP000064921"/>
    </source>
</evidence>
<accession>A0A0U3N4T4</accession>
<dbReference type="AlphaFoldDB" id="A0A0U3N4T4"/>
<feature type="region of interest" description="Disordered" evidence="1">
    <location>
        <begin position="19"/>
        <end position="42"/>
    </location>
</feature>
<sequence length="166" mass="18997">MVKYLREVEQARAYGKSDNAWATEQAKTEKQTAANRQKSSSSNNADQKVICTELVRQGLFDRADYLLGARYVEEHLTERHVRGYHAWGLPVVRKMRRSPRATAFWRKLAQARADHIAFLYGDASRRNRLGAVLCAIGHPACYLIGGMVGEQDWRSLYRDERSTPIL</sequence>
<evidence type="ECO:0000256" key="1">
    <source>
        <dbReference type="SAM" id="MobiDB-lite"/>
    </source>
</evidence>
<organism evidence="2 3">
    <name type="scientific">Pannonibacter phragmitetus</name>
    <dbReference type="NCBI Taxonomy" id="121719"/>
    <lineage>
        <taxon>Bacteria</taxon>
        <taxon>Pseudomonadati</taxon>
        <taxon>Pseudomonadota</taxon>
        <taxon>Alphaproteobacteria</taxon>
        <taxon>Hyphomicrobiales</taxon>
        <taxon>Stappiaceae</taxon>
        <taxon>Pannonibacter</taxon>
    </lineage>
</organism>
<keyword evidence="3" id="KW-1185">Reference proteome</keyword>
<feature type="compositionally biased region" description="Polar residues" evidence="1">
    <location>
        <begin position="31"/>
        <end position="42"/>
    </location>
</feature>
<name>A0A0U3N4T4_9HYPH</name>
<gene>
    <name evidence="2" type="ORF">APZ00_03680</name>
</gene>
<reference evidence="2 3" key="1">
    <citation type="submission" date="2015-10" db="EMBL/GenBank/DDBJ databases">
        <title>The world's first case of liver abscess caused by Pannonibacter phragmitetus.</title>
        <authorList>
            <person name="Ming D."/>
            <person name="Wang M."/>
            <person name="Zhou Y."/>
            <person name="Jiang T."/>
            <person name="Hu S."/>
        </authorList>
    </citation>
    <scope>NUCLEOTIDE SEQUENCE [LARGE SCALE GENOMIC DNA]</scope>
    <source>
        <strain evidence="2 3">31801</strain>
    </source>
</reference>
<evidence type="ECO:0000313" key="2">
    <source>
        <dbReference type="EMBL" id="ALV26283.1"/>
    </source>
</evidence>
<dbReference type="Proteomes" id="UP000064921">
    <property type="component" value="Chromosome"/>
</dbReference>
<protein>
    <submittedName>
        <fullName evidence="2">Uncharacterized protein</fullName>
    </submittedName>
</protein>
<proteinExistence type="predicted"/>
<dbReference type="KEGG" id="pphr:APZ00_03680"/>